<dbReference type="HOGENOM" id="CLU_2158123_0_0_1"/>
<dbReference type="AlphaFoldDB" id="W9X1J9"/>
<dbReference type="RefSeq" id="XP_007741427.1">
    <property type="nucleotide sequence ID" value="XM_007743237.1"/>
</dbReference>
<evidence type="ECO:0000313" key="2">
    <source>
        <dbReference type="Proteomes" id="UP000019471"/>
    </source>
</evidence>
<comment type="caution">
    <text evidence="1">The sequence shown here is derived from an EMBL/GenBank/DDBJ whole genome shotgun (WGS) entry which is preliminary data.</text>
</comment>
<sequence>MYRVVAQWVAQGQVSGKVDVDTTHLAKKPIVLIVIAPTDEQIHPQVFDPVPVFLVERFEEIVEAEIIAQHEESLLSCSLRKWLDFIADLTADSKDAVVTVLIRGGVVAAGV</sequence>
<evidence type="ECO:0000313" key="1">
    <source>
        <dbReference type="EMBL" id="EXJ74327.1"/>
    </source>
</evidence>
<name>W9X1J9_9EURO</name>
<dbReference type="EMBL" id="AMGX01000003">
    <property type="protein sequence ID" value="EXJ74327.1"/>
    <property type="molecule type" value="Genomic_DNA"/>
</dbReference>
<keyword evidence="2" id="KW-1185">Reference proteome</keyword>
<dbReference type="GeneID" id="19187354"/>
<accession>W9X1J9</accession>
<reference evidence="1 2" key="1">
    <citation type="submission" date="2013-03" db="EMBL/GenBank/DDBJ databases">
        <title>The Genome Sequence of Cladophialophora psammophila CBS 110553.</title>
        <authorList>
            <consortium name="The Broad Institute Genomics Platform"/>
            <person name="Cuomo C."/>
            <person name="de Hoog S."/>
            <person name="Gorbushina A."/>
            <person name="Walker B."/>
            <person name="Young S.K."/>
            <person name="Zeng Q."/>
            <person name="Gargeya S."/>
            <person name="Fitzgerald M."/>
            <person name="Haas B."/>
            <person name="Abouelleil A."/>
            <person name="Allen A.W."/>
            <person name="Alvarado L."/>
            <person name="Arachchi H.M."/>
            <person name="Berlin A.M."/>
            <person name="Chapman S.B."/>
            <person name="Gainer-Dewar J."/>
            <person name="Goldberg J."/>
            <person name="Griggs A."/>
            <person name="Gujja S."/>
            <person name="Hansen M."/>
            <person name="Howarth C."/>
            <person name="Imamovic A."/>
            <person name="Ireland A."/>
            <person name="Larimer J."/>
            <person name="McCowan C."/>
            <person name="Murphy C."/>
            <person name="Pearson M."/>
            <person name="Poon T.W."/>
            <person name="Priest M."/>
            <person name="Roberts A."/>
            <person name="Saif S."/>
            <person name="Shea T."/>
            <person name="Sisk P."/>
            <person name="Sykes S."/>
            <person name="Wortman J."/>
            <person name="Nusbaum C."/>
            <person name="Birren B."/>
        </authorList>
    </citation>
    <scope>NUCLEOTIDE SEQUENCE [LARGE SCALE GENOMIC DNA]</scope>
    <source>
        <strain evidence="1 2">CBS 110553</strain>
    </source>
</reference>
<gene>
    <name evidence="1" type="ORF">A1O5_02623</name>
</gene>
<organism evidence="1 2">
    <name type="scientific">Cladophialophora psammophila CBS 110553</name>
    <dbReference type="NCBI Taxonomy" id="1182543"/>
    <lineage>
        <taxon>Eukaryota</taxon>
        <taxon>Fungi</taxon>
        <taxon>Dikarya</taxon>
        <taxon>Ascomycota</taxon>
        <taxon>Pezizomycotina</taxon>
        <taxon>Eurotiomycetes</taxon>
        <taxon>Chaetothyriomycetidae</taxon>
        <taxon>Chaetothyriales</taxon>
        <taxon>Herpotrichiellaceae</taxon>
        <taxon>Cladophialophora</taxon>
    </lineage>
</organism>
<dbReference type="Proteomes" id="UP000019471">
    <property type="component" value="Unassembled WGS sequence"/>
</dbReference>
<protein>
    <submittedName>
        <fullName evidence="1">Uncharacterized protein</fullName>
    </submittedName>
</protein>
<proteinExistence type="predicted"/>